<evidence type="ECO:0000313" key="3">
    <source>
        <dbReference type="Proteomes" id="UP000292547"/>
    </source>
</evidence>
<dbReference type="KEGG" id="sseo:D0Z67_01935"/>
<dbReference type="PROSITE" id="PS50801">
    <property type="entry name" value="STAS"/>
    <property type="match status" value="1"/>
</dbReference>
<dbReference type="Gene3D" id="3.30.750.24">
    <property type="entry name" value="STAS domain"/>
    <property type="match status" value="1"/>
</dbReference>
<dbReference type="Proteomes" id="UP000292547">
    <property type="component" value="Chromosome"/>
</dbReference>
<dbReference type="OrthoDB" id="4249752at2"/>
<dbReference type="STRING" id="73044.GCA_000725795_02110"/>
<evidence type="ECO:0000259" key="1">
    <source>
        <dbReference type="PROSITE" id="PS50801"/>
    </source>
</evidence>
<dbReference type="InterPro" id="IPR002645">
    <property type="entry name" value="STAS_dom"/>
</dbReference>
<protein>
    <submittedName>
        <fullName evidence="2">Anti-sigma factor antagonist</fullName>
    </submittedName>
</protein>
<sequence length="139" mass="14724">MTLHQPVGFSVTVEAVDPRTIRLTLQGVLDFESGDEFLDVVGNALDAHAVEHGPALRELHINCAGLRLLDSSGLAALLTLRRRTHPAGVTLHLRHRPVQLIRMLALTGTTEYLTARADGTAEAVGPGGELADEAGSTSS</sequence>
<dbReference type="InterPro" id="IPR036513">
    <property type="entry name" value="STAS_dom_sf"/>
</dbReference>
<organism evidence="2 3">
    <name type="scientific">Streptomyces seoulensis</name>
    <dbReference type="NCBI Taxonomy" id="73044"/>
    <lineage>
        <taxon>Bacteria</taxon>
        <taxon>Bacillati</taxon>
        <taxon>Actinomycetota</taxon>
        <taxon>Actinomycetes</taxon>
        <taxon>Kitasatosporales</taxon>
        <taxon>Streptomycetaceae</taxon>
        <taxon>Streptomyces</taxon>
    </lineage>
</organism>
<feature type="domain" description="STAS" evidence="1">
    <location>
        <begin position="23"/>
        <end position="113"/>
    </location>
</feature>
<keyword evidence="3" id="KW-1185">Reference proteome</keyword>
<name>A0A4P6TRI3_STRSO</name>
<reference evidence="2 3" key="1">
    <citation type="submission" date="2018-08" db="EMBL/GenBank/DDBJ databases">
        <title>The complete genome sequence of Streptomyces seoulensis, a pioneer strain for nickel superoxide dismutase discovery.</title>
        <authorList>
            <person name="Shin J."/>
            <person name="Lee J.-S."/>
            <person name="Lee E.-J."/>
            <person name="Youn H.-D."/>
        </authorList>
    </citation>
    <scope>NUCLEOTIDE SEQUENCE [LARGE SCALE GENOMIC DNA]</scope>
    <source>
        <strain evidence="2 3">KCTC 9819</strain>
    </source>
</reference>
<evidence type="ECO:0000313" key="2">
    <source>
        <dbReference type="EMBL" id="QBJ89193.1"/>
    </source>
</evidence>
<accession>A0A4P6TRI3</accession>
<proteinExistence type="predicted"/>
<dbReference type="SUPFAM" id="SSF52091">
    <property type="entry name" value="SpoIIaa-like"/>
    <property type="match status" value="1"/>
</dbReference>
<dbReference type="CDD" id="cd07043">
    <property type="entry name" value="STAS_anti-anti-sigma_factors"/>
    <property type="match status" value="1"/>
</dbReference>
<dbReference type="GeneID" id="300097687"/>
<dbReference type="InterPro" id="IPR058548">
    <property type="entry name" value="MlaB-like_STAS"/>
</dbReference>
<gene>
    <name evidence="2" type="ORF">D0Z67_01935</name>
</gene>
<dbReference type="RefSeq" id="WP_051887542.1">
    <property type="nucleotide sequence ID" value="NZ_CP032229.1"/>
</dbReference>
<dbReference type="Pfam" id="PF13466">
    <property type="entry name" value="STAS_2"/>
    <property type="match status" value="1"/>
</dbReference>
<dbReference type="AlphaFoldDB" id="A0A4P6TRI3"/>
<dbReference type="EMBL" id="CP032229">
    <property type="protein sequence ID" value="QBJ89193.1"/>
    <property type="molecule type" value="Genomic_DNA"/>
</dbReference>